<comment type="catalytic activity">
    <reaction evidence="1">
        <text>GTP = 3',5'-cyclic GMP + diphosphate</text>
        <dbReference type="Rhea" id="RHEA:13665"/>
        <dbReference type="ChEBI" id="CHEBI:33019"/>
        <dbReference type="ChEBI" id="CHEBI:37565"/>
        <dbReference type="ChEBI" id="CHEBI:57746"/>
        <dbReference type="EC" id="4.6.1.2"/>
    </reaction>
</comment>
<accession>A0A915KNT7</accession>
<dbReference type="PROSITE" id="PS00452">
    <property type="entry name" value="GUANYLATE_CYCLASE_1"/>
    <property type="match status" value="1"/>
</dbReference>
<dbReference type="InterPro" id="IPR042463">
    <property type="entry name" value="HNOB_dom_associated_sf"/>
</dbReference>
<dbReference type="InterPro" id="IPR001054">
    <property type="entry name" value="A/G_cyclase"/>
</dbReference>
<dbReference type="FunFam" id="3.30.70.1230:FF:000030">
    <property type="entry name" value="Si:ch211-215j19.12"/>
    <property type="match status" value="1"/>
</dbReference>
<comment type="similarity">
    <text evidence="6">Belongs to the adenylyl cyclase class-4/guanylyl cyclase family.</text>
</comment>
<keyword evidence="7" id="KW-0472">Membrane</keyword>
<reference evidence="10" key="1">
    <citation type="submission" date="2022-11" db="UniProtKB">
        <authorList>
            <consortium name="WormBaseParasite"/>
        </authorList>
    </citation>
    <scope>IDENTIFICATION</scope>
</reference>
<dbReference type="CDD" id="cd07302">
    <property type="entry name" value="CHD"/>
    <property type="match status" value="1"/>
</dbReference>
<dbReference type="Gene3D" id="3.30.450.260">
    <property type="entry name" value="Haem NO binding associated domain"/>
    <property type="match status" value="1"/>
</dbReference>
<keyword evidence="4 6" id="KW-0456">Lyase</keyword>
<dbReference type="GO" id="GO:0070482">
    <property type="term" value="P:response to oxygen levels"/>
    <property type="evidence" value="ECO:0007669"/>
    <property type="project" value="TreeGrafter"/>
</dbReference>
<dbReference type="SUPFAM" id="SSF55073">
    <property type="entry name" value="Nucleotide cyclase"/>
    <property type="match status" value="1"/>
</dbReference>
<feature type="domain" description="Guanylate cyclase" evidence="8">
    <location>
        <begin position="225"/>
        <end position="353"/>
    </location>
</feature>
<proteinExistence type="inferred from homology"/>
<dbReference type="GO" id="GO:0004383">
    <property type="term" value="F:guanylate cyclase activity"/>
    <property type="evidence" value="ECO:0007669"/>
    <property type="project" value="UniProtKB-EC"/>
</dbReference>
<evidence type="ECO:0000256" key="5">
    <source>
        <dbReference type="ARBA" id="ARBA00023293"/>
    </source>
</evidence>
<dbReference type="Proteomes" id="UP000887565">
    <property type="component" value="Unplaced"/>
</dbReference>
<keyword evidence="3" id="KW-0547">Nucleotide-binding</keyword>
<organism evidence="9 10">
    <name type="scientific">Romanomermis culicivorax</name>
    <name type="common">Nematode worm</name>
    <dbReference type="NCBI Taxonomy" id="13658"/>
    <lineage>
        <taxon>Eukaryota</taxon>
        <taxon>Metazoa</taxon>
        <taxon>Ecdysozoa</taxon>
        <taxon>Nematoda</taxon>
        <taxon>Enoplea</taxon>
        <taxon>Dorylaimia</taxon>
        <taxon>Mermithida</taxon>
        <taxon>Mermithoidea</taxon>
        <taxon>Mermithidae</taxon>
        <taxon>Romanomermis</taxon>
    </lineage>
</organism>
<evidence type="ECO:0000256" key="4">
    <source>
        <dbReference type="ARBA" id="ARBA00023239"/>
    </source>
</evidence>
<protein>
    <recommendedName>
        <fullName evidence="2">guanylate cyclase</fullName>
        <ecNumber evidence="2">4.6.1.2</ecNumber>
    </recommendedName>
</protein>
<dbReference type="Gene3D" id="6.10.250.780">
    <property type="match status" value="1"/>
</dbReference>
<dbReference type="Gene3D" id="3.30.70.1230">
    <property type="entry name" value="Nucleotide cyclase"/>
    <property type="match status" value="1"/>
</dbReference>
<dbReference type="GO" id="GO:0008074">
    <property type="term" value="C:guanylate cyclase complex, soluble"/>
    <property type="evidence" value="ECO:0007669"/>
    <property type="project" value="TreeGrafter"/>
</dbReference>
<dbReference type="SMART" id="SM00044">
    <property type="entry name" value="CYCc"/>
    <property type="match status" value="1"/>
</dbReference>
<dbReference type="WBParaSite" id="nRc.2.0.1.t40512-RA">
    <property type="protein sequence ID" value="nRc.2.0.1.t40512-RA"/>
    <property type="gene ID" value="nRc.2.0.1.g40512"/>
</dbReference>
<dbReference type="PANTHER" id="PTHR45655:SF10">
    <property type="entry name" value="SOLUBLE GUANYLATE CYCLASE 88E"/>
    <property type="match status" value="1"/>
</dbReference>
<dbReference type="PANTHER" id="PTHR45655">
    <property type="entry name" value="GUANYLATE CYCLASE SOLUBLE SUBUNIT BETA-2"/>
    <property type="match status" value="1"/>
</dbReference>
<evidence type="ECO:0000256" key="2">
    <source>
        <dbReference type="ARBA" id="ARBA00012202"/>
    </source>
</evidence>
<dbReference type="AlphaFoldDB" id="A0A915KNT7"/>
<dbReference type="InterPro" id="IPR011645">
    <property type="entry name" value="HNOB_dom_associated"/>
</dbReference>
<evidence type="ECO:0000256" key="3">
    <source>
        <dbReference type="ARBA" id="ARBA00022741"/>
    </source>
</evidence>
<feature type="transmembrane region" description="Helical" evidence="7">
    <location>
        <begin position="43"/>
        <end position="60"/>
    </location>
</feature>
<evidence type="ECO:0000256" key="1">
    <source>
        <dbReference type="ARBA" id="ARBA00001436"/>
    </source>
</evidence>
<keyword evidence="7" id="KW-1133">Transmembrane helix</keyword>
<evidence type="ECO:0000256" key="7">
    <source>
        <dbReference type="SAM" id="Phobius"/>
    </source>
</evidence>
<keyword evidence="9" id="KW-1185">Reference proteome</keyword>
<dbReference type="InterPro" id="IPR029787">
    <property type="entry name" value="Nucleotide_cyclase"/>
</dbReference>
<dbReference type="GO" id="GO:0019826">
    <property type="term" value="F:oxygen sensor activity"/>
    <property type="evidence" value="ECO:0007669"/>
    <property type="project" value="TreeGrafter"/>
</dbReference>
<dbReference type="InterPro" id="IPR018297">
    <property type="entry name" value="A/G_cyclase_CS"/>
</dbReference>
<dbReference type="EC" id="4.6.1.2" evidence="2"/>
<dbReference type="GO" id="GO:0000166">
    <property type="term" value="F:nucleotide binding"/>
    <property type="evidence" value="ECO:0007669"/>
    <property type="project" value="UniProtKB-KW"/>
</dbReference>
<sequence length="503" mass="56375">MFYCHTPHRCRQDLIGASDMDHLRASYCNLVSVCVSEKPGSKSFALTILTTALILLIWYLNNVFELMSVEPIFSDHTEVVSRPSEGIEMANDRRRMTEAERSKFLSLKGQMIYMDEWESICFLGNPIVVNLKQMYGSGLYINDFALHDSSRDLVLTSTLQSAELKLLLDQEAQKGLKLQENTEMLKSAREKTDQLLYQLLPKSVADQLRKGVSAVATCESFDSVTILFTDIVGFTSICSNITPIAVVNFLNHMYSVFDALTAQHAVFKVETIGDAYMIVGGAPVKNIYHAEYVCDCALSIMKSVEKMIEATSKRPIQIRAGVHSGNVVAGVVGLQMPRYCLFGENVAVANRMESTGSPMKIKVSETTKKALDDLKLNSFIFSPSSPIDIGNQKQLKTFWLDCKNGPPRPPPLEDDGMEEENEIAFFNETDWMLKHRDYNFVALLIGKIIKCYFQSQHFIALFTIIKIDFPILSKAVFAETPTAVSIISKWMERSIDLLAAGKL</sequence>
<evidence type="ECO:0000313" key="10">
    <source>
        <dbReference type="WBParaSite" id="nRc.2.0.1.t40512-RA"/>
    </source>
</evidence>
<dbReference type="GO" id="GO:0070026">
    <property type="term" value="F:nitric oxide binding"/>
    <property type="evidence" value="ECO:0007669"/>
    <property type="project" value="TreeGrafter"/>
</dbReference>
<evidence type="ECO:0000259" key="8">
    <source>
        <dbReference type="PROSITE" id="PS50125"/>
    </source>
</evidence>
<keyword evidence="5" id="KW-0141">cGMP biosynthesis</keyword>
<keyword evidence="7" id="KW-0812">Transmembrane</keyword>
<evidence type="ECO:0000313" key="9">
    <source>
        <dbReference type="Proteomes" id="UP000887565"/>
    </source>
</evidence>
<evidence type="ECO:0000256" key="6">
    <source>
        <dbReference type="RuleBase" id="RU000405"/>
    </source>
</evidence>
<dbReference type="Pfam" id="PF00211">
    <property type="entry name" value="Guanylate_cyc"/>
    <property type="match status" value="1"/>
</dbReference>
<name>A0A915KNT7_ROMCU</name>
<dbReference type="PROSITE" id="PS50125">
    <property type="entry name" value="GUANYLATE_CYCLASE_2"/>
    <property type="match status" value="1"/>
</dbReference>
<dbReference type="Pfam" id="PF07701">
    <property type="entry name" value="HNOBA"/>
    <property type="match status" value="1"/>
</dbReference>
<dbReference type="GO" id="GO:0038060">
    <property type="term" value="P:nitric oxide-cGMP-mediated signaling"/>
    <property type="evidence" value="ECO:0007669"/>
    <property type="project" value="TreeGrafter"/>
</dbReference>